<name>G0NNA6_CAEBE</name>
<dbReference type="PANTHER" id="PTHR12904">
    <property type="match status" value="1"/>
</dbReference>
<reference evidence="2" key="1">
    <citation type="submission" date="2011-07" db="EMBL/GenBank/DDBJ databases">
        <authorList>
            <consortium name="Caenorhabditis brenneri Sequencing and Analysis Consortium"/>
            <person name="Wilson R.K."/>
        </authorList>
    </citation>
    <scope>NUCLEOTIDE SEQUENCE [LARGE SCALE GENOMIC DNA]</scope>
    <source>
        <strain evidence="2">PB2801</strain>
    </source>
</reference>
<dbReference type="InParanoid" id="G0NNA6"/>
<dbReference type="PANTHER" id="PTHR12904:SF28">
    <property type="entry name" value="ATP SYNTHASE SUBUNIT ALPHA-RELATED"/>
    <property type="match status" value="1"/>
</dbReference>
<dbReference type="eggNOG" id="KOG3665">
    <property type="taxonomic scope" value="Eukaryota"/>
</dbReference>
<dbReference type="SUPFAM" id="SSF52047">
    <property type="entry name" value="RNI-like"/>
    <property type="match status" value="1"/>
</dbReference>
<dbReference type="Proteomes" id="UP000008068">
    <property type="component" value="Unassembled WGS sequence"/>
</dbReference>
<keyword evidence="2" id="KW-1185">Reference proteome</keyword>
<dbReference type="AlphaFoldDB" id="G0NNA6"/>
<evidence type="ECO:0000313" key="2">
    <source>
        <dbReference type="Proteomes" id="UP000008068"/>
    </source>
</evidence>
<organism evidence="2">
    <name type="scientific">Caenorhabditis brenneri</name>
    <name type="common">Nematode worm</name>
    <dbReference type="NCBI Taxonomy" id="135651"/>
    <lineage>
        <taxon>Eukaryota</taxon>
        <taxon>Metazoa</taxon>
        <taxon>Ecdysozoa</taxon>
        <taxon>Nematoda</taxon>
        <taxon>Chromadorea</taxon>
        <taxon>Rhabditida</taxon>
        <taxon>Rhabditina</taxon>
        <taxon>Rhabditomorpha</taxon>
        <taxon>Rhabditoidea</taxon>
        <taxon>Rhabditidae</taxon>
        <taxon>Peloderinae</taxon>
        <taxon>Caenorhabditis</taxon>
    </lineage>
</organism>
<evidence type="ECO:0000313" key="1">
    <source>
        <dbReference type="EMBL" id="EGT34458.1"/>
    </source>
</evidence>
<proteinExistence type="predicted"/>
<dbReference type="HOGENOM" id="CLU_393911_0_0_1"/>
<sequence>MAEPPESDIPNLDSLCVTAAVKGFKKNFYSNSKVHLQPQCSQMIFNGIHTPHLPTAPEIVSQIKKKLTNVKSVVLGRNNFNESHCQMVYSQDALVKLALLDFRPEEKFWLERPGVVDPRKGRKLIDIISFLKECVCPNSRQTLKELRIQGYVDFPEGWITELHQSFPAIKVLETTNCGFTNGDFVDVCELYPALIELCISGTSVNNINGIEKLTELRTLAVGNLEINHGAFFFPLNALQSLEFLDVSCFRSKKNLRMLYGWFRPPINLKILDVSGNHLKGLYGMHFMANCHDLRPQLEIIAIDTVFFKPVDDRFADVPCFYFESNNFYELVHFEKCISLLVLFKKNGKRCYWVLLHLLHNIETEVRRPGNIRTFVNCLIDILKNPWQNFKSQLMAIRCLWSFESEDWQLFSRGEKVDILKTLCVAAKKAVWKQKTDFGYKVFRSAFYFIDQRGWEWELDKVEVMWDLLLHALPDDFFSFEVRKFCLFLNSYKKPIDLKNYLKSSEIIKYKQNIMGILRSVNRDMHWKNFNAMINFFSMLLKSSDLESENAVQNLKFAENLFLHMHHRRFDEVIVENLFECLVILYPRIPNYWSRRELIRTNLDIFEYIFLHEERRLKVAAATFCMQGFKLEINLLYYPQEPFVPYTEEQLAEMHDDFLRLICRHREYNVAAMLGKLMNAWFDWIGSEEYDWIHEQIYREF</sequence>
<dbReference type="GO" id="GO:0031462">
    <property type="term" value="C:Cul2-RING ubiquitin ligase complex"/>
    <property type="evidence" value="ECO:0007669"/>
    <property type="project" value="TreeGrafter"/>
</dbReference>
<protein>
    <submittedName>
        <fullName evidence="1">Uncharacterized protein</fullName>
    </submittedName>
</protein>
<dbReference type="InterPro" id="IPR051341">
    <property type="entry name" value="Zyg-11_UBL_adapter"/>
</dbReference>
<dbReference type="InterPro" id="IPR032675">
    <property type="entry name" value="LRR_dom_sf"/>
</dbReference>
<dbReference type="EMBL" id="GL379913">
    <property type="protein sequence ID" value="EGT34458.1"/>
    <property type="molecule type" value="Genomic_DNA"/>
</dbReference>
<gene>
    <name evidence="1" type="ORF">CAEBREN_16271</name>
</gene>
<accession>G0NNA6</accession>
<dbReference type="Gene3D" id="3.80.10.10">
    <property type="entry name" value="Ribonuclease Inhibitor"/>
    <property type="match status" value="1"/>
</dbReference>